<keyword evidence="2" id="KW-1185">Reference proteome</keyword>
<organism evidence="1 2">
    <name type="scientific">Thermosulfuriphilus ammonigenes</name>
    <dbReference type="NCBI Taxonomy" id="1936021"/>
    <lineage>
        <taxon>Bacteria</taxon>
        <taxon>Pseudomonadati</taxon>
        <taxon>Thermodesulfobacteriota</taxon>
        <taxon>Thermodesulfobacteria</taxon>
        <taxon>Thermodesulfobacteriales</taxon>
        <taxon>Thermodesulfobacteriaceae</taxon>
        <taxon>Thermosulfuriphilus</taxon>
    </lineage>
</organism>
<dbReference type="InterPro" id="IPR036874">
    <property type="entry name" value="Carbonic_anhydrase_sf"/>
</dbReference>
<dbReference type="Proteomes" id="UP000502179">
    <property type="component" value="Chromosome"/>
</dbReference>
<sequence>MKFCTVINCMDGRTQIPVIEYLKRRFKVQYVDSITEPGPNLILAQKDDLHSVQSILKRLSISVKKHGSQAIAIVGHYDCAGNPAPKEEQINHIKEAIKFIKYYYPDKEVIGLWVNKDWKVKEVK</sequence>
<dbReference type="Pfam" id="PF20393">
    <property type="entry name" value="Pro_CA_2"/>
    <property type="match status" value="1"/>
</dbReference>
<dbReference type="KEGG" id="tav:G4V39_05380"/>
<dbReference type="GO" id="GO:0004089">
    <property type="term" value="F:carbonate dehydratase activity"/>
    <property type="evidence" value="ECO:0007669"/>
    <property type="project" value="InterPro"/>
</dbReference>
<protein>
    <recommendedName>
        <fullName evidence="3">Carbonic anhydrase</fullName>
    </recommendedName>
</protein>
<name>A0A6G7PVX0_9BACT</name>
<accession>A0A6G7PVX0</accession>
<evidence type="ECO:0000313" key="1">
    <source>
        <dbReference type="EMBL" id="QIJ71737.1"/>
    </source>
</evidence>
<dbReference type="RefSeq" id="WP_166031955.1">
    <property type="nucleotide sequence ID" value="NZ_CP048877.1"/>
</dbReference>
<reference evidence="1 2" key="1">
    <citation type="submission" date="2020-02" db="EMBL/GenBank/DDBJ databases">
        <title>Genome analysis of Thermosulfuriphilus ammonigenes ST65T, an anaerobic thermophilic chemolithoautotrophic bacterium isolated from a deep-sea hydrothermal vent.</title>
        <authorList>
            <person name="Slobodkina G."/>
            <person name="Allioux M."/>
            <person name="Merkel A."/>
            <person name="Alain K."/>
            <person name="Jebbar M."/>
            <person name="Slobodkin A."/>
        </authorList>
    </citation>
    <scope>NUCLEOTIDE SEQUENCE [LARGE SCALE GENOMIC DNA]</scope>
    <source>
        <strain evidence="1 2">ST65</strain>
    </source>
</reference>
<evidence type="ECO:0008006" key="3">
    <source>
        <dbReference type="Google" id="ProtNLM"/>
    </source>
</evidence>
<dbReference type="SUPFAM" id="SSF53056">
    <property type="entry name" value="beta-carbonic anhydrase, cab"/>
    <property type="match status" value="1"/>
</dbReference>
<dbReference type="Gene3D" id="3.40.1050.10">
    <property type="entry name" value="Carbonic anhydrase"/>
    <property type="match status" value="1"/>
</dbReference>
<dbReference type="InterPro" id="IPR046871">
    <property type="entry name" value="Pro_CA_2"/>
</dbReference>
<evidence type="ECO:0000313" key="2">
    <source>
        <dbReference type="Proteomes" id="UP000502179"/>
    </source>
</evidence>
<dbReference type="AlphaFoldDB" id="A0A6G7PVX0"/>
<gene>
    <name evidence="1" type="ORF">G4V39_05380</name>
</gene>
<dbReference type="GO" id="GO:0008270">
    <property type="term" value="F:zinc ion binding"/>
    <property type="evidence" value="ECO:0007669"/>
    <property type="project" value="InterPro"/>
</dbReference>
<dbReference type="EMBL" id="CP048877">
    <property type="protein sequence ID" value="QIJ71737.1"/>
    <property type="molecule type" value="Genomic_DNA"/>
</dbReference>
<proteinExistence type="predicted"/>